<dbReference type="GO" id="GO:0016747">
    <property type="term" value="F:acyltransferase activity, transferring groups other than amino-acyl groups"/>
    <property type="evidence" value="ECO:0007669"/>
    <property type="project" value="InterPro"/>
</dbReference>
<dbReference type="SUPFAM" id="SSF55729">
    <property type="entry name" value="Acyl-CoA N-acyltransferases (Nat)"/>
    <property type="match status" value="1"/>
</dbReference>
<evidence type="ECO:0000256" key="1">
    <source>
        <dbReference type="ARBA" id="ARBA00022679"/>
    </source>
</evidence>
<comment type="caution">
    <text evidence="4">The sequence shown here is derived from an EMBL/GenBank/DDBJ whole genome shotgun (WGS) entry which is preliminary data.</text>
</comment>
<proteinExistence type="predicted"/>
<sequence>MFCVECGKEGPIFREGACVDCYLKTHKFSKGPVTIDLPTCAHCSSYKYKNTWTSDLFGETIRRLIKNTFQISKELKKIDINTECKETKEGMACKVIISGYLDDLEINEEHELLVRMRKTVATFDTRPKTVEEQKRWFNEHGPKNPIIVVEQDEIVVGWADLSNYSTRCAYSDTVEISLYVKNKYQGKGFGTKLMDTIIREGEKAGLHAVIARITEGNKQSVHLHESVGFKHIGIMKEVGLKFGKRLDVYLMQKTYNATSTEK</sequence>
<reference evidence="4" key="1">
    <citation type="journal article" date="2014" name="Front. Microbiol.">
        <title>High frequency of phylogenetically diverse reductive dehalogenase-homologous genes in deep subseafloor sedimentary metagenomes.</title>
        <authorList>
            <person name="Kawai M."/>
            <person name="Futagami T."/>
            <person name="Toyoda A."/>
            <person name="Takaki Y."/>
            <person name="Nishi S."/>
            <person name="Hori S."/>
            <person name="Arai W."/>
            <person name="Tsubouchi T."/>
            <person name="Morono Y."/>
            <person name="Uchiyama I."/>
            <person name="Ito T."/>
            <person name="Fujiyama A."/>
            <person name="Inagaki F."/>
            <person name="Takami H."/>
        </authorList>
    </citation>
    <scope>NUCLEOTIDE SEQUENCE</scope>
    <source>
        <strain evidence="4">Expedition CK06-06</strain>
    </source>
</reference>
<name>X1LBM8_9ZZZZ</name>
<dbReference type="PANTHER" id="PTHR43072">
    <property type="entry name" value="N-ACETYLTRANSFERASE"/>
    <property type="match status" value="1"/>
</dbReference>
<dbReference type="Pfam" id="PF04981">
    <property type="entry name" value="NMD3"/>
    <property type="match status" value="1"/>
</dbReference>
<evidence type="ECO:0000259" key="3">
    <source>
        <dbReference type="PROSITE" id="PS51186"/>
    </source>
</evidence>
<dbReference type="CDD" id="cd04301">
    <property type="entry name" value="NAT_SF"/>
    <property type="match status" value="1"/>
</dbReference>
<keyword evidence="1" id="KW-0808">Transferase</keyword>
<dbReference type="InterPro" id="IPR007064">
    <property type="entry name" value="Nmd3_N"/>
</dbReference>
<dbReference type="PROSITE" id="PS51186">
    <property type="entry name" value="GNAT"/>
    <property type="match status" value="1"/>
</dbReference>
<gene>
    <name evidence="4" type="ORF">S06H3_14426</name>
</gene>
<feature type="domain" description="N-acetyltransferase" evidence="3">
    <location>
        <begin position="104"/>
        <end position="256"/>
    </location>
</feature>
<organism evidence="4">
    <name type="scientific">marine sediment metagenome</name>
    <dbReference type="NCBI Taxonomy" id="412755"/>
    <lineage>
        <taxon>unclassified sequences</taxon>
        <taxon>metagenomes</taxon>
        <taxon>ecological metagenomes</taxon>
    </lineage>
</organism>
<dbReference type="EMBL" id="BARV01007056">
    <property type="protein sequence ID" value="GAI03266.1"/>
    <property type="molecule type" value="Genomic_DNA"/>
</dbReference>
<keyword evidence="2" id="KW-0012">Acyltransferase</keyword>
<dbReference type="AlphaFoldDB" id="X1LBM8"/>
<protein>
    <recommendedName>
        <fullName evidence="3">N-acetyltransferase domain-containing protein</fullName>
    </recommendedName>
</protein>
<accession>X1LBM8</accession>
<dbReference type="InterPro" id="IPR000182">
    <property type="entry name" value="GNAT_dom"/>
</dbReference>
<dbReference type="Pfam" id="PF00583">
    <property type="entry name" value="Acetyltransf_1"/>
    <property type="match status" value="1"/>
</dbReference>
<dbReference type="Gene3D" id="3.40.630.30">
    <property type="match status" value="1"/>
</dbReference>
<dbReference type="PANTHER" id="PTHR43072:SF23">
    <property type="entry name" value="UPF0039 PROTEIN C11D3.02C"/>
    <property type="match status" value="1"/>
</dbReference>
<dbReference type="InterPro" id="IPR016181">
    <property type="entry name" value="Acyl_CoA_acyltransferase"/>
</dbReference>
<evidence type="ECO:0000313" key="4">
    <source>
        <dbReference type="EMBL" id="GAI03266.1"/>
    </source>
</evidence>
<evidence type="ECO:0000256" key="2">
    <source>
        <dbReference type="ARBA" id="ARBA00023315"/>
    </source>
</evidence>